<accession>A0A6J5QIU6</accession>
<protein>
    <submittedName>
        <fullName evidence="1">Uncharacterized protein</fullName>
    </submittedName>
</protein>
<sequence>MNVLIYMNDRDFERITETSTLWADHADRWWSKNRDRFETEAGEALTFEWTNAYWVGSTGTAVILAKSFLATMGHDYQIVWDLDSYEHGESSGWVVLTDYQASAT</sequence>
<organism evidence="1">
    <name type="scientific">uncultured Caudovirales phage</name>
    <dbReference type="NCBI Taxonomy" id="2100421"/>
    <lineage>
        <taxon>Viruses</taxon>
        <taxon>Duplodnaviria</taxon>
        <taxon>Heunggongvirae</taxon>
        <taxon>Uroviricota</taxon>
        <taxon>Caudoviricetes</taxon>
        <taxon>Peduoviridae</taxon>
        <taxon>Maltschvirus</taxon>
        <taxon>Maltschvirus maltsch</taxon>
    </lineage>
</organism>
<evidence type="ECO:0000313" key="2">
    <source>
        <dbReference type="EMBL" id="CAB4215461.1"/>
    </source>
</evidence>
<dbReference type="EMBL" id="LR797067">
    <property type="protein sequence ID" value="CAB4184579.1"/>
    <property type="molecule type" value="Genomic_DNA"/>
</dbReference>
<dbReference type="EMBL" id="LR797421">
    <property type="protein sequence ID" value="CAB4215461.1"/>
    <property type="molecule type" value="Genomic_DNA"/>
</dbReference>
<evidence type="ECO:0000313" key="1">
    <source>
        <dbReference type="EMBL" id="CAB4184579.1"/>
    </source>
</evidence>
<name>A0A6J5QIU6_9CAUD</name>
<reference evidence="1" key="1">
    <citation type="submission" date="2020-05" db="EMBL/GenBank/DDBJ databases">
        <authorList>
            <person name="Chiriac C."/>
            <person name="Salcher M."/>
            <person name="Ghai R."/>
            <person name="Kavagutti S V."/>
        </authorList>
    </citation>
    <scope>NUCLEOTIDE SEQUENCE</scope>
</reference>
<proteinExistence type="predicted"/>
<gene>
    <name evidence="1" type="ORF">UFOVP1121_30</name>
    <name evidence="2" type="ORF">UFOVP1482_29</name>
</gene>